<feature type="domain" description="DJ-1/PfpI" evidence="1">
    <location>
        <begin position="3"/>
        <end position="168"/>
    </location>
</feature>
<dbReference type="EMBL" id="RXGA01000002">
    <property type="protein sequence ID" value="RWX73663.1"/>
    <property type="molecule type" value="Genomic_DNA"/>
</dbReference>
<dbReference type="Gene3D" id="3.40.50.880">
    <property type="match status" value="1"/>
</dbReference>
<dbReference type="PANTHER" id="PTHR48094:SF12">
    <property type="entry name" value="PARKINSON DISEASE PROTEIN 7 HOMOLOG"/>
    <property type="match status" value="1"/>
</dbReference>
<protein>
    <recommendedName>
        <fullName evidence="1">DJ-1/PfpI domain-containing protein</fullName>
    </recommendedName>
</protein>
<dbReference type="InterPro" id="IPR050325">
    <property type="entry name" value="Prot/Nucl_acid_deglycase"/>
</dbReference>
<name>A0A444L7X3_METS7</name>
<dbReference type="GO" id="GO:0005737">
    <property type="term" value="C:cytoplasm"/>
    <property type="evidence" value="ECO:0007669"/>
    <property type="project" value="TreeGrafter"/>
</dbReference>
<dbReference type="CDD" id="cd03135">
    <property type="entry name" value="GATase1_DJ-1"/>
    <property type="match status" value="1"/>
</dbReference>
<accession>A0A444L7X3</accession>
<dbReference type="Proteomes" id="UP000288215">
    <property type="component" value="Unassembled WGS sequence"/>
</dbReference>
<dbReference type="InterPro" id="IPR029062">
    <property type="entry name" value="Class_I_gatase-like"/>
</dbReference>
<organism evidence="2 3">
    <name type="scientific">Methanosuratincola subterraneus</name>
    <dbReference type="NCBI Taxonomy" id="2593994"/>
    <lineage>
        <taxon>Archaea</taxon>
        <taxon>Thermoproteota</taxon>
        <taxon>Methanosuratincolia</taxon>
        <taxon>Candidatus Methanomethylicales</taxon>
        <taxon>Candidatus Methanomethylicaceae</taxon>
        <taxon>Candidatus Methanosuratincola (ex Vanwonterghem et al. 2016)</taxon>
    </lineage>
</organism>
<sequence>MARVLVVVAEKGFRDEEFDVPYKAFKAAGHEVTVASTGPGVAEGKLGMRVKPDTTVDAVDPSKFDAVVIAGGPGSPTYLWPNRKLHEILRGVSGKGGVVAAICLAPVALARAGLLSGRRCTVFRMPDSVQEIEAAGGRLQKDHVVVDGKVVTGDGPDAAKAFAEAVLRLL</sequence>
<dbReference type="SUPFAM" id="SSF52317">
    <property type="entry name" value="Class I glutamine amidotransferase-like"/>
    <property type="match status" value="1"/>
</dbReference>
<proteinExistence type="predicted"/>
<comment type="caution">
    <text evidence="2">The sequence shown here is derived from an EMBL/GenBank/DDBJ whole genome shotgun (WGS) entry which is preliminary data.</text>
</comment>
<evidence type="ECO:0000313" key="2">
    <source>
        <dbReference type="EMBL" id="RWX73663.1"/>
    </source>
</evidence>
<dbReference type="PANTHER" id="PTHR48094">
    <property type="entry name" value="PROTEIN/NUCLEIC ACID DEGLYCASE DJ-1-RELATED"/>
    <property type="match status" value="1"/>
</dbReference>
<evidence type="ECO:0000259" key="1">
    <source>
        <dbReference type="Pfam" id="PF01965"/>
    </source>
</evidence>
<dbReference type="InterPro" id="IPR002818">
    <property type="entry name" value="DJ-1/PfpI"/>
</dbReference>
<gene>
    <name evidence="2" type="ORF">Metus_0442</name>
</gene>
<dbReference type="AlphaFoldDB" id="A0A444L7X3"/>
<reference evidence="2 3" key="1">
    <citation type="submission" date="2018-12" db="EMBL/GenBank/DDBJ databases">
        <title>The complete genome of the methanogenic archaea of the candidate phylum Verstraetearchaeota, obtained from the metagenome of underground thermal water.</title>
        <authorList>
            <person name="Kadnikov V.V."/>
            <person name="Mardanov A.V."/>
            <person name="Beletsky A.V."/>
            <person name="Karnachuk O.V."/>
            <person name="Ravin N.V."/>
        </authorList>
    </citation>
    <scope>NUCLEOTIDE SEQUENCE [LARGE SCALE GENOMIC DNA]</scope>
    <source>
        <strain evidence="2">Ch88</strain>
    </source>
</reference>
<dbReference type="Pfam" id="PF01965">
    <property type="entry name" value="DJ-1_PfpI"/>
    <property type="match status" value="1"/>
</dbReference>
<evidence type="ECO:0000313" key="3">
    <source>
        <dbReference type="Proteomes" id="UP000288215"/>
    </source>
</evidence>